<dbReference type="Pfam" id="PF00132">
    <property type="entry name" value="Hexapep"/>
    <property type="match status" value="1"/>
</dbReference>
<dbReference type="SUPFAM" id="SSF51161">
    <property type="entry name" value="Trimeric LpxA-like enzymes"/>
    <property type="match status" value="1"/>
</dbReference>
<dbReference type="Gene3D" id="3.40.50.20">
    <property type="match status" value="1"/>
</dbReference>
<evidence type="ECO:0000313" key="12">
    <source>
        <dbReference type="Proteomes" id="UP000270224"/>
    </source>
</evidence>
<reference evidence="12" key="2">
    <citation type="submission" date="2018-11" db="EMBL/GenBank/DDBJ databases">
        <title>Proposal to divide the Flavobacteriaceae and reorganize its genera based on Amino Acid Identity values calculated from whole genome sequences.</title>
        <authorList>
            <person name="Nicholson A.C."/>
            <person name="Gulvik C.A."/>
            <person name="Whitney A.M."/>
            <person name="Humrighouse B.W."/>
            <person name="Bell M."/>
            <person name="Holmens B."/>
            <person name="Steigerwalt A."/>
            <person name="Villarma A."/>
            <person name="Sheth M."/>
            <person name="Batra D."/>
            <person name="Pryor J."/>
            <person name="Bernardet J.-F."/>
            <person name="Hugo C."/>
            <person name="Kampfer P."/>
            <person name="Newman J."/>
            <person name="Mcquiston J.R."/>
        </authorList>
    </citation>
    <scope>NUCLEOTIDE SEQUENCE [LARGE SCALE GENOMIC DNA]</scope>
    <source>
        <strain evidence="12">H3056</strain>
    </source>
</reference>
<evidence type="ECO:0000256" key="5">
    <source>
        <dbReference type="ARBA" id="ARBA00022915"/>
    </source>
</evidence>
<proteinExistence type="inferred from homology"/>
<feature type="binding site" evidence="9">
    <location>
        <position position="65"/>
    </location>
    <ligand>
        <name>substrate</name>
    </ligand>
</feature>
<dbReference type="PROSITE" id="PS00101">
    <property type="entry name" value="HEXAPEP_TRANSFERASES"/>
    <property type="match status" value="1"/>
</dbReference>
<dbReference type="Proteomes" id="UP000270224">
    <property type="component" value="Unassembled WGS sequence"/>
</dbReference>
<evidence type="ECO:0000256" key="3">
    <source>
        <dbReference type="ARBA" id="ARBA00022679"/>
    </source>
</evidence>
<keyword evidence="7" id="KW-0012">Acyltransferase</keyword>
<dbReference type="PANTHER" id="PTHR43300">
    <property type="entry name" value="ACETYLTRANSFERASE"/>
    <property type="match status" value="1"/>
</dbReference>
<comment type="caution">
    <text evidence="11">The sequence shown here is derived from an EMBL/GenBank/DDBJ whole genome shotgun (WGS) entry which is preliminary data.</text>
</comment>
<feature type="domain" description="PglD N-terminal" evidence="10">
    <location>
        <begin position="2"/>
        <end position="76"/>
    </location>
</feature>
<dbReference type="NCBIfam" id="TIGR03570">
    <property type="entry name" value="NeuD_NnaD"/>
    <property type="match status" value="1"/>
</dbReference>
<dbReference type="PANTHER" id="PTHR43300:SF10">
    <property type="entry name" value="2,3,4,5-TETRAHYDROPYRIDINE-2,6-DICARBOXYLATE N-ACETYLTRANSFERASE"/>
    <property type="match status" value="1"/>
</dbReference>
<feature type="site" description="Increases basicity of active site His" evidence="8">
    <location>
        <position position="134"/>
    </location>
</feature>
<protein>
    <submittedName>
        <fullName evidence="11">Hexapeptide transferase</fullName>
    </submittedName>
</protein>
<sequence>MLIIGSGGFAKELLQIACETGREVIFYNDFPAAPDILYDEFHVIHSLKDARTLFEKQPEFTLGLGNPRLRKMMYEKMKAEGGILTSLISQHAYIGAYGTEIAQGVNILAGTKISNGTTVGTGTMLYYNSIVTHDVKVGEFCEISPDVKLLGGCIIGDNTWLGAGSVIFPKVRIGKDVIVAAGAVVRDDVPDGTMVAGIPATVKKNL</sequence>
<keyword evidence="2" id="KW-0028">Amino-acid biosynthesis</keyword>
<evidence type="ECO:0000256" key="4">
    <source>
        <dbReference type="ARBA" id="ARBA00022737"/>
    </source>
</evidence>
<evidence type="ECO:0000256" key="7">
    <source>
        <dbReference type="ARBA" id="ARBA00023315"/>
    </source>
</evidence>
<keyword evidence="6" id="KW-0457">Lysine biosynthesis</keyword>
<dbReference type="InterPro" id="IPR011004">
    <property type="entry name" value="Trimer_LpxA-like_sf"/>
</dbReference>
<evidence type="ECO:0000256" key="8">
    <source>
        <dbReference type="PIRSR" id="PIRSR620019-1"/>
    </source>
</evidence>
<evidence type="ECO:0000256" key="1">
    <source>
        <dbReference type="ARBA" id="ARBA00007274"/>
    </source>
</evidence>
<dbReference type="RefSeq" id="WP_123265812.1">
    <property type="nucleotide sequence ID" value="NZ_RJUG01000003.1"/>
</dbReference>
<dbReference type="InterPro" id="IPR041561">
    <property type="entry name" value="PglD_N"/>
</dbReference>
<dbReference type="Pfam" id="PF17836">
    <property type="entry name" value="PglD_N"/>
    <property type="match status" value="1"/>
</dbReference>
<feature type="active site" description="Proton acceptor" evidence="8">
    <location>
        <position position="133"/>
    </location>
</feature>
<reference evidence="12" key="1">
    <citation type="submission" date="2018-11" db="EMBL/GenBank/DDBJ databases">
        <title>Proposal to divide the Flavobacteriaceae and reorganize its genera based on Amino Acid Identity values calculated from whole genome sequences.</title>
        <authorList>
            <person name="Nicholson A.C."/>
            <person name="Gulvik C.A."/>
            <person name="Whitney A.M."/>
            <person name="Humrighouse B.W."/>
            <person name="Bell M."/>
            <person name="Holmes B."/>
            <person name="Steigerwalt A."/>
            <person name="Villarma A."/>
            <person name="Sheth M."/>
            <person name="Batra D."/>
            <person name="Pryor J."/>
            <person name="Bernardet J.-F."/>
            <person name="Hugo C."/>
            <person name="Kampfer P."/>
            <person name="Newman J."/>
            <person name="Mcquiston J.R."/>
        </authorList>
    </citation>
    <scope>NUCLEOTIDE SEQUENCE [LARGE SCALE GENOMIC DNA]</scope>
    <source>
        <strain evidence="12">H3056</strain>
    </source>
</reference>
<evidence type="ECO:0000256" key="9">
    <source>
        <dbReference type="PIRSR" id="PIRSR620019-2"/>
    </source>
</evidence>
<dbReference type="InterPro" id="IPR020019">
    <property type="entry name" value="AcTrfase_PglD-like"/>
</dbReference>
<dbReference type="GO" id="GO:0019877">
    <property type="term" value="P:diaminopimelate biosynthetic process"/>
    <property type="evidence" value="ECO:0007669"/>
    <property type="project" value="UniProtKB-KW"/>
</dbReference>
<keyword evidence="4" id="KW-0677">Repeat</keyword>
<name>A0A3N0WWT7_9FLAO</name>
<evidence type="ECO:0000256" key="2">
    <source>
        <dbReference type="ARBA" id="ARBA00022605"/>
    </source>
</evidence>
<organism evidence="11 12">
    <name type="scientific">Kaistella daneshvariae</name>
    <dbReference type="NCBI Taxonomy" id="2487074"/>
    <lineage>
        <taxon>Bacteria</taxon>
        <taxon>Pseudomonadati</taxon>
        <taxon>Bacteroidota</taxon>
        <taxon>Flavobacteriia</taxon>
        <taxon>Flavobacteriales</taxon>
        <taxon>Weeksellaceae</taxon>
        <taxon>Chryseobacterium group</taxon>
        <taxon>Kaistella</taxon>
    </lineage>
</organism>
<accession>A0A3N0WWT7</accession>
<gene>
    <name evidence="11" type="ORF">EGI11_07405</name>
</gene>
<dbReference type="InterPro" id="IPR018357">
    <property type="entry name" value="Hexapep_transf_CS"/>
</dbReference>
<dbReference type="CDD" id="cd03360">
    <property type="entry name" value="LbH_AT_putative"/>
    <property type="match status" value="1"/>
</dbReference>
<dbReference type="OrthoDB" id="708224at2"/>
<keyword evidence="3 11" id="KW-0808">Transferase</keyword>
<comment type="similarity">
    <text evidence="1">Belongs to the transferase hexapeptide repeat family.</text>
</comment>
<dbReference type="GO" id="GO:0016746">
    <property type="term" value="F:acyltransferase activity"/>
    <property type="evidence" value="ECO:0007669"/>
    <property type="project" value="UniProtKB-KW"/>
</dbReference>
<evidence type="ECO:0000259" key="10">
    <source>
        <dbReference type="Pfam" id="PF17836"/>
    </source>
</evidence>
<dbReference type="AlphaFoldDB" id="A0A3N0WWT7"/>
<dbReference type="EMBL" id="RJUG01000003">
    <property type="protein sequence ID" value="ROI09231.1"/>
    <property type="molecule type" value="Genomic_DNA"/>
</dbReference>
<dbReference type="InterPro" id="IPR050179">
    <property type="entry name" value="Trans_hexapeptide_repeat"/>
</dbReference>
<dbReference type="GO" id="GO:0009085">
    <property type="term" value="P:lysine biosynthetic process"/>
    <property type="evidence" value="ECO:0007669"/>
    <property type="project" value="UniProtKB-KW"/>
</dbReference>
<dbReference type="InterPro" id="IPR001451">
    <property type="entry name" value="Hexapep"/>
</dbReference>
<evidence type="ECO:0000256" key="6">
    <source>
        <dbReference type="ARBA" id="ARBA00023154"/>
    </source>
</evidence>
<keyword evidence="5" id="KW-0220">Diaminopimelate biosynthesis</keyword>
<evidence type="ECO:0000313" key="11">
    <source>
        <dbReference type="EMBL" id="ROI09231.1"/>
    </source>
</evidence>
<dbReference type="Gene3D" id="2.160.10.10">
    <property type="entry name" value="Hexapeptide repeat proteins"/>
    <property type="match status" value="1"/>
</dbReference>